<dbReference type="GO" id="GO:0030515">
    <property type="term" value="F:snoRNA binding"/>
    <property type="evidence" value="ECO:0007669"/>
    <property type="project" value="TreeGrafter"/>
</dbReference>
<dbReference type="AlphaFoldDB" id="A0A7I8IEW1"/>
<dbReference type="PANTHER" id="PTHR19853">
    <property type="entry name" value="WD REPEAT CONTAINING PROTEIN 3 WDR3"/>
    <property type="match status" value="1"/>
</dbReference>
<dbReference type="FunFam" id="2.130.10.10:FF:000178">
    <property type="entry name" value="WD repeat domain 3"/>
    <property type="match status" value="1"/>
</dbReference>
<dbReference type="PROSITE" id="PS50082">
    <property type="entry name" value="WD_REPEATS_2"/>
    <property type="match status" value="9"/>
</dbReference>
<dbReference type="InterPro" id="IPR036322">
    <property type="entry name" value="WD40_repeat_dom_sf"/>
</dbReference>
<feature type="domain" description="Small-subunit processome Utp12" evidence="7">
    <location>
        <begin position="780"/>
        <end position="881"/>
    </location>
</feature>
<evidence type="ECO:0000256" key="2">
    <source>
        <dbReference type="ARBA" id="ARBA00022574"/>
    </source>
</evidence>
<gene>
    <name evidence="8" type="ORF">SI7747_02002455</name>
</gene>
<feature type="repeat" description="WD" evidence="6">
    <location>
        <begin position="604"/>
        <end position="645"/>
    </location>
</feature>
<evidence type="ECO:0000259" key="7">
    <source>
        <dbReference type="Pfam" id="PF04003"/>
    </source>
</evidence>
<dbReference type="InterPro" id="IPR019775">
    <property type="entry name" value="WD40_repeat_CS"/>
</dbReference>
<dbReference type="InterPro" id="IPR001680">
    <property type="entry name" value="WD40_rpt"/>
</dbReference>
<dbReference type="SMART" id="SM00320">
    <property type="entry name" value="WD40"/>
    <property type="match status" value="12"/>
</dbReference>
<dbReference type="GO" id="GO:0032040">
    <property type="term" value="C:small-subunit processome"/>
    <property type="evidence" value="ECO:0007669"/>
    <property type="project" value="TreeGrafter"/>
</dbReference>
<evidence type="ECO:0000256" key="1">
    <source>
        <dbReference type="ARBA" id="ARBA00004604"/>
    </source>
</evidence>
<dbReference type="Pfam" id="PF04003">
    <property type="entry name" value="Utp12"/>
    <property type="match status" value="1"/>
</dbReference>
<dbReference type="EMBL" id="LR743589">
    <property type="protein sequence ID" value="CAA2616230.1"/>
    <property type="molecule type" value="Genomic_DNA"/>
</dbReference>
<dbReference type="InterPro" id="IPR051570">
    <property type="entry name" value="TBC1_cilium_biogenesis"/>
</dbReference>
<dbReference type="CDD" id="cd00200">
    <property type="entry name" value="WD40"/>
    <property type="match status" value="1"/>
</dbReference>
<feature type="repeat" description="WD" evidence="6">
    <location>
        <begin position="386"/>
        <end position="426"/>
    </location>
</feature>
<dbReference type="EMBL" id="CACRZD030000002">
    <property type="protein sequence ID" value="CAA6655915.1"/>
    <property type="molecule type" value="Genomic_DNA"/>
</dbReference>
<dbReference type="InterPro" id="IPR015943">
    <property type="entry name" value="WD40/YVTN_repeat-like_dom_sf"/>
</dbReference>
<feature type="repeat" description="WD" evidence="6">
    <location>
        <begin position="103"/>
        <end position="136"/>
    </location>
</feature>
<dbReference type="SUPFAM" id="SSF50978">
    <property type="entry name" value="WD40 repeat-like"/>
    <property type="match status" value="2"/>
</dbReference>
<keyword evidence="9" id="KW-1185">Reference proteome</keyword>
<evidence type="ECO:0000256" key="6">
    <source>
        <dbReference type="PROSITE-ProRule" id="PRU00221"/>
    </source>
</evidence>
<dbReference type="PROSITE" id="PS00678">
    <property type="entry name" value="WD_REPEATS_1"/>
    <property type="match status" value="2"/>
</dbReference>
<dbReference type="PRINTS" id="PR00320">
    <property type="entry name" value="GPROTEINBRPT"/>
</dbReference>
<feature type="repeat" description="WD" evidence="6">
    <location>
        <begin position="562"/>
        <end position="603"/>
    </location>
</feature>
<feature type="repeat" description="WD" evidence="6">
    <location>
        <begin position="181"/>
        <end position="222"/>
    </location>
</feature>
<sequence length="971" mass="107773">MVKLYHRYKPSLAFGVIASLEANICYDGSGKLLLSPALDQLGLWNLRQGVCAKNLCASSEIPSPALAITFVASSPSTVSVATGHADGSIRIWDCDRGTCETTFNGHKGAVSVLHYSRSGSLLASGSKDTRIIIWDLVGKPGYSPSVTDLIFLDSDKKLATCSKDKFIRVWDLETQHCMQIIGGHQTEVWSLDVDPEEKYLVTGSADPELRFYRIKHDTPINGLSSSHTENKWEILKQFGEVRRQSKDRVATVRFNHRGNLLACQAAGKTVELYHVLDEVASMRKAKRRLKRKKEKASSKGVDEVNGDANLGTFTAEDSKNPTVLVSDVFKFLQVLRASKKICSIAFCPLTPSNDTLATLALSLNNNSLEAYTVKNSEVIRTHAIELQGHRSDIRSVALSSDGTLLLSTSHNAVKIWNPGNGSCLRTIESGYGLCSAILPGNRYALIGTKTGALEIIDIQSSCCVEVVEAHSGSIWSIGLTPDGNGFVSGSADHDIKFWEYQQVQKPGHGSNHLTVTNVRTLKMNDDVLVVCVSPDAKYIAASLIDCTVRVFYLDSLKFSFPLYGHKLPVLCMDISSDGDLIVTGSADKNLKIWGLDFGDLHKSLFAHADSVMAVQFVRDTHYMFSVGKDRLVKYWNADTFELILTLEGHHAEIWCLAISHHGDFVITGSHDRSLRCWKRSDDQFSTEEEREKRLEEMLESDLGGINEASFGFKQELPEEGSARSSAKITHETLTKADLLIEALDVADVELKRVEQHEEEMRHGKASALQPNPIMNGLSPSDYVLDKLSRIQPNDLEQTLLSLTFSDTLKIMSYLKGWASIPNKVELICKVTTVLLQTHHSQLTATPAARPILSVLKETLHERVEECKDMLGFNLAAMDHLKEMMSIRSDALFQDAKSKLQEIRSLQSKRIEDRMDGKMKRKGDGRRVQTSCWPRPEEGELPCLCLLVRIHFFPPRSVHIIGRVEILAHSLA</sequence>
<comment type="similarity">
    <text evidence="5">Belongs to the WD repeat WDR3/UTP12 family.</text>
</comment>
<feature type="repeat" description="WD" evidence="6">
    <location>
        <begin position="646"/>
        <end position="687"/>
    </location>
</feature>
<feature type="repeat" description="WD" evidence="6">
    <location>
        <begin position="467"/>
        <end position="499"/>
    </location>
</feature>
<dbReference type="Pfam" id="PF25172">
    <property type="entry name" value="Beta-prop_WDR3_2nd"/>
    <property type="match status" value="1"/>
</dbReference>
<keyword evidence="3" id="KW-0677">Repeat</keyword>
<dbReference type="InterPro" id="IPR007148">
    <property type="entry name" value="SSU_processome_Utp12"/>
</dbReference>
<dbReference type="PROSITE" id="PS50294">
    <property type="entry name" value="WD_REPEATS_REGION"/>
    <property type="match status" value="7"/>
</dbReference>
<evidence type="ECO:0000256" key="4">
    <source>
        <dbReference type="ARBA" id="ARBA00023242"/>
    </source>
</evidence>
<reference evidence="8 9" key="1">
    <citation type="submission" date="2019-12" db="EMBL/GenBank/DDBJ databases">
        <authorList>
            <person name="Scholz U."/>
            <person name="Mascher M."/>
            <person name="Fiebig A."/>
        </authorList>
    </citation>
    <scope>NUCLEOTIDE SEQUENCE</scope>
</reference>
<feature type="repeat" description="WD" evidence="6">
    <location>
        <begin position="139"/>
        <end position="180"/>
    </location>
</feature>
<comment type="subcellular location">
    <subcellularLocation>
        <location evidence="1">Nucleus</location>
        <location evidence="1">Nucleolus</location>
    </subcellularLocation>
</comment>
<dbReference type="Gene3D" id="2.130.10.10">
    <property type="entry name" value="YVTN repeat-like/Quinoprotein amine dehydrogenase"/>
    <property type="match status" value="4"/>
</dbReference>
<protein>
    <recommendedName>
        <fullName evidence="7">Small-subunit processome Utp12 domain-containing protein</fullName>
    </recommendedName>
</protein>
<dbReference type="GO" id="GO:0034388">
    <property type="term" value="C:Pwp2p-containing subcomplex of 90S preribosome"/>
    <property type="evidence" value="ECO:0007669"/>
    <property type="project" value="TreeGrafter"/>
</dbReference>
<keyword evidence="2 6" id="KW-0853">WD repeat</keyword>
<dbReference type="FunFam" id="2.130.10.10:FF:000157">
    <property type="entry name" value="WD repeat domain 3"/>
    <property type="match status" value="1"/>
</dbReference>
<dbReference type="Pfam" id="PF25173">
    <property type="entry name" value="Beta-prop_WDR3_1st"/>
    <property type="match status" value="1"/>
</dbReference>
<evidence type="ECO:0000256" key="3">
    <source>
        <dbReference type="ARBA" id="ARBA00022737"/>
    </source>
</evidence>
<keyword evidence="4" id="KW-0539">Nucleus</keyword>
<dbReference type="GO" id="GO:0030490">
    <property type="term" value="P:maturation of SSU-rRNA"/>
    <property type="evidence" value="ECO:0007669"/>
    <property type="project" value="TreeGrafter"/>
</dbReference>
<proteinExistence type="inferred from homology"/>
<organism evidence="8">
    <name type="scientific">Spirodela intermedia</name>
    <name type="common">Intermediate duckweed</name>
    <dbReference type="NCBI Taxonomy" id="51605"/>
    <lineage>
        <taxon>Eukaryota</taxon>
        <taxon>Viridiplantae</taxon>
        <taxon>Streptophyta</taxon>
        <taxon>Embryophyta</taxon>
        <taxon>Tracheophyta</taxon>
        <taxon>Spermatophyta</taxon>
        <taxon>Magnoliopsida</taxon>
        <taxon>Liliopsida</taxon>
        <taxon>Araceae</taxon>
        <taxon>Lemnoideae</taxon>
        <taxon>Spirodela</taxon>
    </lineage>
</organism>
<evidence type="ECO:0000313" key="9">
    <source>
        <dbReference type="Proteomes" id="UP001189122"/>
    </source>
</evidence>
<accession>A0A7I8IEW1</accession>
<dbReference type="PANTHER" id="PTHR19853:SF0">
    <property type="entry name" value="WD REPEAT-CONTAINING PROTEIN 3"/>
    <property type="match status" value="1"/>
</dbReference>
<dbReference type="Proteomes" id="UP001189122">
    <property type="component" value="Unassembled WGS sequence"/>
</dbReference>
<dbReference type="InterPro" id="IPR020472">
    <property type="entry name" value="WD40_PAC1"/>
</dbReference>
<feature type="repeat" description="WD" evidence="6">
    <location>
        <begin position="61"/>
        <end position="102"/>
    </location>
</feature>
<evidence type="ECO:0000256" key="5">
    <source>
        <dbReference type="ARBA" id="ARBA00038229"/>
    </source>
</evidence>
<name>A0A7I8IEW1_SPIIN</name>
<evidence type="ECO:0000313" key="8">
    <source>
        <dbReference type="EMBL" id="CAA2616230.1"/>
    </source>
</evidence>